<dbReference type="InterPro" id="IPR012944">
    <property type="entry name" value="SusD_RagB_dom"/>
</dbReference>
<dbReference type="PROSITE" id="PS51257">
    <property type="entry name" value="PROKAR_LIPOPROTEIN"/>
    <property type="match status" value="1"/>
</dbReference>
<sequence length="591" mass="66126">MKRIQFFIASGLVLSALTGCMKDILEQKPATAISDSEYWKTENDLKLYANGFYSTLPNYTNWGSMGIYSLDADGSDNMIYNSYNSALNGETIIPGSAGGYGSYSDWSALRNVNYLLANYTKVKAPFDNVKKYVGEALFFRAYFYYGKLKTFGALPWISKPLELTSPEVYNERLPRNVIVDSLLSNLDQAISYLPTKGQAGASRINKEVAMLFQARIALYEGTWEKYHKGTDFGVAGSEGKVYLEKAATVSKNLLDNPGGYALATFAPNSNDYWKLFNQVDYSTNPEILLWRAFNISLNLGHRWHRYSNTGAGRGLTKDLVDAYLCTDGSPIGVSNLYKGDATLKDVVTNRDPRLRQTLYVNDNEHIVTNNRPGGAAPALFEYPTFEAANENKSITGYQVYKGHNPDYNQQQDLGTTGQIIFRFAEAHLIYAEARAELGVLTDADLDLTINKLRSRVGMPTMKINGIVNDPNKEFPSLSPLLNEIRRERRVELAAEGYRADDLFRWAAMDEKFVGWKPKGAKRAQWEGAAIPEPVAKAALSLPVDANGYIEYFKNVAGLKDGFQFKVKRDYLSPIPIDQMTLNPKIKQNPGW</sequence>
<accession>A0ABW5YX16</accession>
<dbReference type="Proteomes" id="UP001597509">
    <property type="component" value="Unassembled WGS sequence"/>
</dbReference>
<keyword evidence="9" id="KW-1185">Reference proteome</keyword>
<proteinExistence type="inferred from homology"/>
<evidence type="ECO:0000259" key="6">
    <source>
        <dbReference type="Pfam" id="PF07980"/>
    </source>
</evidence>
<feature type="domain" description="RagB/SusD" evidence="6">
    <location>
        <begin position="304"/>
        <end position="591"/>
    </location>
</feature>
<keyword evidence="3" id="KW-0732">Signal</keyword>
<dbReference type="InterPro" id="IPR033985">
    <property type="entry name" value="SusD-like_N"/>
</dbReference>
<evidence type="ECO:0000259" key="7">
    <source>
        <dbReference type="Pfam" id="PF14322"/>
    </source>
</evidence>
<evidence type="ECO:0000256" key="2">
    <source>
        <dbReference type="ARBA" id="ARBA00006275"/>
    </source>
</evidence>
<reference evidence="9" key="1">
    <citation type="journal article" date="2019" name="Int. J. Syst. Evol. Microbiol.">
        <title>The Global Catalogue of Microorganisms (GCM) 10K type strain sequencing project: providing services to taxonomists for standard genome sequencing and annotation.</title>
        <authorList>
            <consortium name="The Broad Institute Genomics Platform"/>
            <consortium name="The Broad Institute Genome Sequencing Center for Infectious Disease"/>
            <person name="Wu L."/>
            <person name="Ma J."/>
        </authorList>
    </citation>
    <scope>NUCLEOTIDE SEQUENCE [LARGE SCALE GENOMIC DNA]</scope>
    <source>
        <strain evidence="9">KCTC 22209</strain>
    </source>
</reference>
<dbReference type="Pfam" id="PF07980">
    <property type="entry name" value="SusD_RagB"/>
    <property type="match status" value="1"/>
</dbReference>
<dbReference type="InterPro" id="IPR011990">
    <property type="entry name" value="TPR-like_helical_dom_sf"/>
</dbReference>
<feature type="domain" description="SusD-like N-terminal" evidence="7">
    <location>
        <begin position="106"/>
        <end position="218"/>
    </location>
</feature>
<comment type="caution">
    <text evidence="8">The sequence shown here is derived from an EMBL/GenBank/DDBJ whole genome shotgun (WGS) entry which is preliminary data.</text>
</comment>
<evidence type="ECO:0000313" key="9">
    <source>
        <dbReference type="Proteomes" id="UP001597509"/>
    </source>
</evidence>
<evidence type="ECO:0000313" key="8">
    <source>
        <dbReference type="EMBL" id="MFD2904891.1"/>
    </source>
</evidence>
<comment type="similarity">
    <text evidence="2">Belongs to the SusD family.</text>
</comment>
<dbReference type="RefSeq" id="WP_380921242.1">
    <property type="nucleotide sequence ID" value="NZ_JBHUPE010000005.1"/>
</dbReference>
<evidence type="ECO:0000256" key="3">
    <source>
        <dbReference type="ARBA" id="ARBA00022729"/>
    </source>
</evidence>
<gene>
    <name evidence="8" type="ORF">ACFS6I_13205</name>
</gene>
<comment type="subcellular location">
    <subcellularLocation>
        <location evidence="1">Cell outer membrane</location>
    </subcellularLocation>
</comment>
<evidence type="ECO:0000256" key="5">
    <source>
        <dbReference type="ARBA" id="ARBA00023237"/>
    </source>
</evidence>
<dbReference type="Pfam" id="PF14322">
    <property type="entry name" value="SusD-like_3"/>
    <property type="match status" value="1"/>
</dbReference>
<dbReference type="EMBL" id="JBHUPE010000005">
    <property type="protein sequence ID" value="MFD2904891.1"/>
    <property type="molecule type" value="Genomic_DNA"/>
</dbReference>
<dbReference type="SUPFAM" id="SSF48452">
    <property type="entry name" value="TPR-like"/>
    <property type="match status" value="1"/>
</dbReference>
<dbReference type="Gene3D" id="1.25.40.390">
    <property type="match status" value="1"/>
</dbReference>
<protein>
    <submittedName>
        <fullName evidence="8">RagB/SusD family nutrient uptake outer membrane protein</fullName>
    </submittedName>
</protein>
<keyword evidence="4" id="KW-0472">Membrane</keyword>
<evidence type="ECO:0000256" key="4">
    <source>
        <dbReference type="ARBA" id="ARBA00023136"/>
    </source>
</evidence>
<evidence type="ECO:0000256" key="1">
    <source>
        <dbReference type="ARBA" id="ARBA00004442"/>
    </source>
</evidence>
<organism evidence="8 9">
    <name type="scientific">Sphingobacterium anhuiense</name>
    <dbReference type="NCBI Taxonomy" id="493780"/>
    <lineage>
        <taxon>Bacteria</taxon>
        <taxon>Pseudomonadati</taxon>
        <taxon>Bacteroidota</taxon>
        <taxon>Sphingobacteriia</taxon>
        <taxon>Sphingobacteriales</taxon>
        <taxon>Sphingobacteriaceae</taxon>
        <taxon>Sphingobacterium</taxon>
    </lineage>
</organism>
<name>A0ABW5YX16_9SPHI</name>
<keyword evidence="5" id="KW-0998">Cell outer membrane</keyword>